<protein>
    <submittedName>
        <fullName evidence="1">Uncharacterized protein</fullName>
    </submittedName>
</protein>
<evidence type="ECO:0000313" key="2">
    <source>
        <dbReference type="Proteomes" id="UP000092993"/>
    </source>
</evidence>
<dbReference type="OrthoDB" id="2800028at2759"/>
<gene>
    <name evidence="1" type="ORF">A0H81_11458</name>
</gene>
<reference evidence="1 2" key="1">
    <citation type="submission" date="2016-03" db="EMBL/GenBank/DDBJ databases">
        <title>Whole genome sequencing of Grifola frondosa 9006-11.</title>
        <authorList>
            <person name="Min B."/>
            <person name="Park H."/>
            <person name="Kim J.-G."/>
            <person name="Cho H."/>
            <person name="Oh Y.-L."/>
            <person name="Kong W.-S."/>
            <person name="Choi I.-G."/>
        </authorList>
    </citation>
    <scope>NUCLEOTIDE SEQUENCE [LARGE SCALE GENOMIC DNA]</scope>
    <source>
        <strain evidence="1 2">9006-11</strain>
    </source>
</reference>
<name>A0A1C7LWC5_GRIFR</name>
<evidence type="ECO:0000313" key="1">
    <source>
        <dbReference type="EMBL" id="OBZ68526.1"/>
    </source>
</evidence>
<dbReference type="Proteomes" id="UP000092993">
    <property type="component" value="Unassembled WGS sequence"/>
</dbReference>
<organism evidence="1 2">
    <name type="scientific">Grifola frondosa</name>
    <name type="common">Maitake</name>
    <name type="synonym">Polyporus frondosus</name>
    <dbReference type="NCBI Taxonomy" id="5627"/>
    <lineage>
        <taxon>Eukaryota</taxon>
        <taxon>Fungi</taxon>
        <taxon>Dikarya</taxon>
        <taxon>Basidiomycota</taxon>
        <taxon>Agaricomycotina</taxon>
        <taxon>Agaricomycetes</taxon>
        <taxon>Polyporales</taxon>
        <taxon>Grifolaceae</taxon>
        <taxon>Grifola</taxon>
    </lineage>
</organism>
<keyword evidence="2" id="KW-1185">Reference proteome</keyword>
<sequence>MSQLPTLTTFPVLPNVPLQQPRHRQTRGALVSGYDVHMSRAHPGHKPMDPEILKQMLFAMGATEDTLGEVLERNNQWWDRTFAKGNGTLPSLGKKPELNDPAVLYVDIPGTDYSIRIWDGGMASRRQYCIDYFDTRRNTPINKPDGFDIYPVGMSGPGFLAFNGPLISWEEAMRVEHQHLRPGAEKFSAPEGSHLALRRHGHPDLVFEVPLRRTPAPAYQLVQPAPRPHVGRR</sequence>
<accession>A0A1C7LWC5</accession>
<proteinExistence type="predicted"/>
<dbReference type="EMBL" id="LUGG01000020">
    <property type="protein sequence ID" value="OBZ68526.1"/>
    <property type="molecule type" value="Genomic_DNA"/>
</dbReference>
<comment type="caution">
    <text evidence="1">The sequence shown here is derived from an EMBL/GenBank/DDBJ whole genome shotgun (WGS) entry which is preliminary data.</text>
</comment>
<dbReference type="AlphaFoldDB" id="A0A1C7LWC5"/>
<dbReference type="OMA" id="PEGMHIT"/>